<proteinExistence type="predicted"/>
<protein>
    <submittedName>
        <fullName evidence="1">Uncharacterized protein</fullName>
    </submittedName>
</protein>
<reference evidence="1 2" key="1">
    <citation type="journal article" date="2012" name="BMC Genomics">
        <title>Comparative genomic analysis of human infective Trypanosoma cruzi lineages with the bat-restricted subspecies T. cruzi marinkellei.</title>
        <authorList>
            <person name="Franzen O."/>
            <person name="Talavera-Lopez C."/>
            <person name="Ochaya S."/>
            <person name="Butler C.E."/>
            <person name="Messenger L.A."/>
            <person name="Lewis M.D."/>
            <person name="Llewellyn M.S."/>
            <person name="Marinkelle C.J."/>
            <person name="Tyler K.M."/>
            <person name="Miles M.A."/>
            <person name="Andersson B."/>
        </authorList>
    </citation>
    <scope>NUCLEOTIDE SEQUENCE [LARGE SCALE GENOMIC DNA]</scope>
    <source>
        <strain evidence="1 2">B7</strain>
    </source>
</reference>
<dbReference type="Proteomes" id="UP000007350">
    <property type="component" value="Unassembled WGS sequence"/>
</dbReference>
<gene>
    <name evidence="1" type="ORF">MOQ_005055</name>
</gene>
<dbReference type="OrthoDB" id="271842at2759"/>
<evidence type="ECO:0000313" key="1">
    <source>
        <dbReference type="EMBL" id="EKF31115.1"/>
    </source>
</evidence>
<accession>K2MVM7</accession>
<keyword evidence="2" id="KW-1185">Reference proteome</keyword>
<comment type="caution">
    <text evidence="1">The sequence shown here is derived from an EMBL/GenBank/DDBJ whole genome shotgun (WGS) entry which is preliminary data.</text>
</comment>
<dbReference type="AlphaFoldDB" id="K2MVM7"/>
<organism evidence="1 2">
    <name type="scientific">Trypanosoma cruzi marinkellei</name>
    <dbReference type="NCBI Taxonomy" id="85056"/>
    <lineage>
        <taxon>Eukaryota</taxon>
        <taxon>Discoba</taxon>
        <taxon>Euglenozoa</taxon>
        <taxon>Kinetoplastea</taxon>
        <taxon>Metakinetoplastina</taxon>
        <taxon>Trypanosomatida</taxon>
        <taxon>Trypanosomatidae</taxon>
        <taxon>Trypanosoma</taxon>
        <taxon>Schizotrypanum</taxon>
    </lineage>
</organism>
<evidence type="ECO:0000313" key="2">
    <source>
        <dbReference type="Proteomes" id="UP000007350"/>
    </source>
</evidence>
<dbReference type="EMBL" id="AHKC01011049">
    <property type="protein sequence ID" value="EKF31115.1"/>
    <property type="molecule type" value="Genomic_DNA"/>
</dbReference>
<dbReference type="SUPFAM" id="SSF56399">
    <property type="entry name" value="ADP-ribosylation"/>
    <property type="match status" value="1"/>
</dbReference>
<dbReference type="Gene3D" id="3.90.176.10">
    <property type="entry name" value="Toxin ADP-ribosyltransferase, Chain A, domain 1"/>
    <property type="match status" value="1"/>
</dbReference>
<sequence>MAKGKKKGPVDVFATLGTSGRTEAADATESTEVRPAEMLDTALVITPAIPRVEVSLNIQFRCTVPIVEGDMLQLSLPGFRGKASLFTPEFSPIQATKSVRQFRGYWSGEGAKKGKGPGKQLLLLKCVHRVEAQQLVAIVVPRSLRLMSPDKLAQNSSKIKISGVVKYAEGGRILKQVFVSSTEVKKRQVLEEIKDYKLLISELDQLSGLEEVDAHIAEELSMEEVDHIWESAYERCPYPIALQWHIAHSAFRDYESFGPLLKTIVEGAIHSVRRRQQFLGLYREIATNLGVKVGAVIIYQDVLNMLYGSLYPQMPGTVLLAIRLFTMEPIDIARTFLISEPPQFSLAQEIYSSFRTGNPENLKKWAFTVATLMLLVGTYANDPESMADMPTLPLYYAIKEVPHDELQYIREMPSNEWYAFPFFALVRPRVNWTDEEAFPIPDNAVLFEIHNAADGLDVSDLSMYPYDREWLLPLFSSFRVNHVKVYDDRNSLTHVVMDMHGCLHGSVKEPMIPEEDRAVTAVMVKKLRTEAEKNIYRAHQIAEHAYLNVTLNERLRLHPQTLLRAQYVDHYFEVKRFSQAKTTVEEGIVNWQVCTTPAQLIDPVEGVIKHAGWESMPRKFALLTEQYFLSKTRFKKVFEAQGILLDFSGYLCDYGGKGPRPMRRLLRKRVTHEAPLPVFEELNS</sequence>
<name>K2MVM7_TRYCR</name>